<dbReference type="Pfam" id="PF04849">
    <property type="entry name" value="HAP1_N"/>
    <property type="match status" value="1"/>
</dbReference>
<sequence length="80" mass="9219">MTKTYNDIEVVTKLLREKERDLELAARIGQTLLEQNKVLSTRSDELETELSTTNEAVEKLKFELFNTSERVCALLLAFNL</sequence>
<keyword evidence="6" id="KW-1185">Reference proteome</keyword>
<dbReference type="GO" id="GO:0017022">
    <property type="term" value="F:myosin binding"/>
    <property type="evidence" value="ECO:0007669"/>
    <property type="project" value="TreeGrafter"/>
</dbReference>
<dbReference type="GO" id="GO:0005739">
    <property type="term" value="C:mitochondrion"/>
    <property type="evidence" value="ECO:0007669"/>
    <property type="project" value="UniProtKB-SubCell"/>
</dbReference>
<dbReference type="InterPro" id="IPR006933">
    <property type="entry name" value="HAP1_N"/>
</dbReference>
<accession>A0A7R9QJW9</accession>
<dbReference type="InterPro" id="IPR051946">
    <property type="entry name" value="Intracell_Traff-Reg"/>
</dbReference>
<evidence type="ECO:0000256" key="2">
    <source>
        <dbReference type="ARBA" id="ARBA00023054"/>
    </source>
</evidence>
<dbReference type="AlphaFoldDB" id="A0A7R9QJW9"/>
<dbReference type="OrthoDB" id="10067624at2759"/>
<dbReference type="GO" id="GO:0048311">
    <property type="term" value="P:mitochondrion distribution"/>
    <property type="evidence" value="ECO:0007669"/>
    <property type="project" value="TreeGrafter"/>
</dbReference>
<dbReference type="PANTHER" id="PTHR15751">
    <property type="entry name" value="TRAFFICKING KINESIN-BINDING PROTEIN"/>
    <property type="match status" value="1"/>
</dbReference>
<organism evidence="5">
    <name type="scientific">Medioppia subpectinata</name>
    <dbReference type="NCBI Taxonomy" id="1979941"/>
    <lineage>
        <taxon>Eukaryota</taxon>
        <taxon>Metazoa</taxon>
        <taxon>Ecdysozoa</taxon>
        <taxon>Arthropoda</taxon>
        <taxon>Chelicerata</taxon>
        <taxon>Arachnida</taxon>
        <taxon>Acari</taxon>
        <taxon>Acariformes</taxon>
        <taxon>Sarcoptiformes</taxon>
        <taxon>Oribatida</taxon>
        <taxon>Brachypylina</taxon>
        <taxon>Oppioidea</taxon>
        <taxon>Oppiidae</taxon>
        <taxon>Medioppia</taxon>
    </lineage>
</organism>
<dbReference type="GO" id="GO:0047496">
    <property type="term" value="P:vesicle transport along microtubule"/>
    <property type="evidence" value="ECO:0007669"/>
    <property type="project" value="TreeGrafter"/>
</dbReference>
<evidence type="ECO:0000256" key="1">
    <source>
        <dbReference type="ARBA" id="ARBA00004173"/>
    </source>
</evidence>
<dbReference type="PANTHER" id="PTHR15751:SF12">
    <property type="entry name" value="TRAFFICKING KINESIN-BINDING PROTEIN MILT"/>
    <property type="match status" value="1"/>
</dbReference>
<proteinExistence type="predicted"/>
<protein>
    <recommendedName>
        <fullName evidence="4">HAP1 N-terminal domain-containing protein</fullName>
    </recommendedName>
</protein>
<evidence type="ECO:0000256" key="3">
    <source>
        <dbReference type="ARBA" id="ARBA00023128"/>
    </source>
</evidence>
<dbReference type="EMBL" id="OC897584">
    <property type="protein sequence ID" value="CAD7648313.1"/>
    <property type="molecule type" value="Genomic_DNA"/>
</dbReference>
<feature type="domain" description="HAP1 N-terminal" evidence="4">
    <location>
        <begin position="1"/>
        <end position="80"/>
    </location>
</feature>
<dbReference type="Proteomes" id="UP000759131">
    <property type="component" value="Unassembled WGS sequence"/>
</dbReference>
<dbReference type="SMART" id="SM01424">
    <property type="entry name" value="HAP1_N"/>
    <property type="match status" value="1"/>
</dbReference>
<name>A0A7R9QJW9_9ACAR</name>
<keyword evidence="3" id="KW-0496">Mitochondrion</keyword>
<reference evidence="5" key="1">
    <citation type="submission" date="2020-11" db="EMBL/GenBank/DDBJ databases">
        <authorList>
            <person name="Tran Van P."/>
        </authorList>
    </citation>
    <scope>NUCLEOTIDE SEQUENCE</scope>
</reference>
<gene>
    <name evidence="5" type="ORF">OSB1V03_LOCUS21875</name>
</gene>
<dbReference type="GO" id="GO:0031410">
    <property type="term" value="C:cytoplasmic vesicle"/>
    <property type="evidence" value="ECO:0007669"/>
    <property type="project" value="TreeGrafter"/>
</dbReference>
<dbReference type="GO" id="GO:0006605">
    <property type="term" value="P:protein targeting"/>
    <property type="evidence" value="ECO:0007669"/>
    <property type="project" value="TreeGrafter"/>
</dbReference>
<comment type="subcellular location">
    <subcellularLocation>
        <location evidence="1">Mitochondrion</location>
    </subcellularLocation>
</comment>
<keyword evidence="2" id="KW-0175">Coiled coil</keyword>
<evidence type="ECO:0000259" key="4">
    <source>
        <dbReference type="SMART" id="SM01424"/>
    </source>
</evidence>
<dbReference type="EMBL" id="CAJPIZ010043009">
    <property type="protein sequence ID" value="CAG2121929.1"/>
    <property type="molecule type" value="Genomic_DNA"/>
</dbReference>
<evidence type="ECO:0000313" key="5">
    <source>
        <dbReference type="EMBL" id="CAD7648313.1"/>
    </source>
</evidence>
<evidence type="ECO:0000313" key="6">
    <source>
        <dbReference type="Proteomes" id="UP000759131"/>
    </source>
</evidence>